<keyword evidence="5 7" id="KW-0548">Nucleotidyltransferase</keyword>
<dbReference type="CDD" id="cd02541">
    <property type="entry name" value="UGPase_prokaryotic"/>
    <property type="match status" value="1"/>
</dbReference>
<evidence type="ECO:0000256" key="1">
    <source>
        <dbReference type="ARBA" id="ARBA00006890"/>
    </source>
</evidence>
<reference evidence="9 10" key="1">
    <citation type="submission" date="2007-05" db="EMBL/GenBank/DDBJ databases">
        <title>Complete sequence of Geobacter uraniireducens Rf4.</title>
        <authorList>
            <consortium name="US DOE Joint Genome Institute"/>
            <person name="Copeland A."/>
            <person name="Lucas S."/>
            <person name="Lapidus A."/>
            <person name="Barry K."/>
            <person name="Detter J.C."/>
            <person name="Glavina del Rio T."/>
            <person name="Hammon N."/>
            <person name="Israni S."/>
            <person name="Dalin E."/>
            <person name="Tice H."/>
            <person name="Pitluck S."/>
            <person name="Chertkov O."/>
            <person name="Brettin T."/>
            <person name="Bruce D."/>
            <person name="Han C."/>
            <person name="Schmutz J."/>
            <person name="Larimer F."/>
            <person name="Land M."/>
            <person name="Hauser L."/>
            <person name="Kyrpides N."/>
            <person name="Mikhailova N."/>
            <person name="Shelobolina E."/>
            <person name="Aklujkar M."/>
            <person name="Lovley D."/>
            <person name="Richardson P."/>
        </authorList>
    </citation>
    <scope>NUCLEOTIDE SEQUENCE [LARGE SCALE GENOMIC DNA]</scope>
    <source>
        <strain evidence="9 10">Rf4</strain>
    </source>
</reference>
<dbReference type="PANTHER" id="PTHR43197:SF1">
    <property type="entry name" value="UTP--GLUCOSE-1-PHOSPHATE URIDYLYLTRANSFERASE"/>
    <property type="match status" value="1"/>
</dbReference>
<dbReference type="Proteomes" id="UP000006695">
    <property type="component" value="Chromosome"/>
</dbReference>
<dbReference type="SUPFAM" id="SSF53448">
    <property type="entry name" value="Nucleotide-diphospho-sugar transferases"/>
    <property type="match status" value="1"/>
</dbReference>
<dbReference type="InterPro" id="IPR005771">
    <property type="entry name" value="GalU_uridylyltTrfase_bac/arc"/>
</dbReference>
<keyword evidence="10" id="KW-1185">Reference proteome</keyword>
<accession>A5GAM8</accession>
<dbReference type="InterPro" id="IPR029044">
    <property type="entry name" value="Nucleotide-diphossugar_trans"/>
</dbReference>
<gene>
    <name evidence="9" type="ordered locus">Gura_1172</name>
</gene>
<name>A5GAM8_GEOUR</name>
<dbReference type="GO" id="GO:0003983">
    <property type="term" value="F:UTP:glucose-1-phosphate uridylyltransferase activity"/>
    <property type="evidence" value="ECO:0007669"/>
    <property type="project" value="UniProtKB-EC"/>
</dbReference>
<dbReference type="PANTHER" id="PTHR43197">
    <property type="entry name" value="UTP--GLUCOSE-1-PHOSPHATE URIDYLYLTRANSFERASE"/>
    <property type="match status" value="1"/>
</dbReference>
<evidence type="ECO:0000256" key="7">
    <source>
        <dbReference type="RuleBase" id="RU361259"/>
    </source>
</evidence>
<protein>
    <recommendedName>
        <fullName evidence="3 7">UTP--glucose-1-phosphate uridylyltransferase</fullName>
        <ecNumber evidence="2 7">2.7.7.9</ecNumber>
    </recommendedName>
    <alternativeName>
        <fullName evidence="7">UDP-glucose pyrophosphorylase</fullName>
    </alternativeName>
</protein>
<dbReference type="HOGENOM" id="CLU_029499_1_2_7"/>
<evidence type="ECO:0000313" key="9">
    <source>
        <dbReference type="EMBL" id="ABQ25376.1"/>
    </source>
</evidence>
<evidence type="ECO:0000256" key="3">
    <source>
        <dbReference type="ARBA" id="ARBA00019048"/>
    </source>
</evidence>
<evidence type="ECO:0000256" key="4">
    <source>
        <dbReference type="ARBA" id="ARBA00022679"/>
    </source>
</evidence>
<evidence type="ECO:0000259" key="8">
    <source>
        <dbReference type="Pfam" id="PF00483"/>
    </source>
</evidence>
<dbReference type="GO" id="GO:0006011">
    <property type="term" value="P:UDP-alpha-D-glucose metabolic process"/>
    <property type="evidence" value="ECO:0007669"/>
    <property type="project" value="InterPro"/>
</dbReference>
<proteinExistence type="inferred from homology"/>
<comment type="catalytic activity">
    <reaction evidence="6 7">
        <text>alpha-D-glucose 1-phosphate + UTP + H(+) = UDP-alpha-D-glucose + diphosphate</text>
        <dbReference type="Rhea" id="RHEA:19889"/>
        <dbReference type="ChEBI" id="CHEBI:15378"/>
        <dbReference type="ChEBI" id="CHEBI:33019"/>
        <dbReference type="ChEBI" id="CHEBI:46398"/>
        <dbReference type="ChEBI" id="CHEBI:58601"/>
        <dbReference type="ChEBI" id="CHEBI:58885"/>
        <dbReference type="EC" id="2.7.7.9"/>
    </reaction>
</comment>
<evidence type="ECO:0000256" key="2">
    <source>
        <dbReference type="ARBA" id="ARBA00012415"/>
    </source>
</evidence>
<evidence type="ECO:0000256" key="5">
    <source>
        <dbReference type="ARBA" id="ARBA00022695"/>
    </source>
</evidence>
<evidence type="ECO:0000313" key="10">
    <source>
        <dbReference type="Proteomes" id="UP000006695"/>
    </source>
</evidence>
<dbReference type="Pfam" id="PF00483">
    <property type="entry name" value="NTP_transferase"/>
    <property type="match status" value="1"/>
</dbReference>
<dbReference type="Gene3D" id="3.90.550.10">
    <property type="entry name" value="Spore Coat Polysaccharide Biosynthesis Protein SpsA, Chain A"/>
    <property type="match status" value="1"/>
</dbReference>
<sequence length="293" mass="32871">MQVKKAIFPVAGLGTRFLPATKSTPKEMLPLIDKPLVQYVVEEAVASGIEQILFVTGRSKRAIEDHFDISFELESLLYDKGKDAELSQIREIADMINIFYVRQKQALGLGHAILCAKEFVGNEPFAVLLGDDIIDAEKPCLGQLLEVYRKYRGPVLALEQVPMENISSYGCVKANTISERVFEVVDMVEKPKREEAPSDLAIIGRYILTPDIFPILERQEPGKGGEIQLTDAIKKLANDEAIYGCRFEGIRHDCGDKLGFLKATVDMALKREEFNGEFEAFLRQRLGVCRTQE</sequence>
<comment type="similarity">
    <text evidence="1 7">Belongs to the UDPGP type 2 family.</text>
</comment>
<dbReference type="OrthoDB" id="9803306at2"/>
<dbReference type="KEGG" id="gur:Gura_1172"/>
<dbReference type="NCBIfam" id="TIGR01099">
    <property type="entry name" value="galU"/>
    <property type="match status" value="1"/>
</dbReference>
<dbReference type="InterPro" id="IPR005835">
    <property type="entry name" value="NTP_transferase_dom"/>
</dbReference>
<organism evidence="9 10">
    <name type="scientific">Geotalea uraniireducens (strain Rf4)</name>
    <name type="common">Geobacter uraniireducens</name>
    <dbReference type="NCBI Taxonomy" id="351605"/>
    <lineage>
        <taxon>Bacteria</taxon>
        <taxon>Pseudomonadati</taxon>
        <taxon>Thermodesulfobacteriota</taxon>
        <taxon>Desulfuromonadia</taxon>
        <taxon>Geobacterales</taxon>
        <taxon>Geobacteraceae</taxon>
        <taxon>Geotalea</taxon>
    </lineage>
</organism>
<dbReference type="EC" id="2.7.7.9" evidence="2 7"/>
<keyword evidence="4 7" id="KW-0808">Transferase</keyword>
<feature type="domain" description="Nucleotidyl transferase" evidence="8">
    <location>
        <begin position="10"/>
        <end position="265"/>
    </location>
</feature>
<evidence type="ECO:0000256" key="6">
    <source>
        <dbReference type="ARBA" id="ARBA00048128"/>
    </source>
</evidence>
<dbReference type="RefSeq" id="WP_011938098.1">
    <property type="nucleotide sequence ID" value="NC_009483.1"/>
</dbReference>
<dbReference type="STRING" id="351605.Gura_1172"/>
<dbReference type="EMBL" id="CP000698">
    <property type="protein sequence ID" value="ABQ25376.1"/>
    <property type="molecule type" value="Genomic_DNA"/>
</dbReference>
<dbReference type="AlphaFoldDB" id="A5GAM8"/>